<keyword evidence="2" id="KW-0812">Transmembrane</keyword>
<dbReference type="EMBL" id="JAVRQU010000019">
    <property type="protein sequence ID" value="KAK5692672.1"/>
    <property type="molecule type" value="Genomic_DNA"/>
</dbReference>
<evidence type="ECO:0000256" key="1">
    <source>
        <dbReference type="SAM" id="MobiDB-lite"/>
    </source>
</evidence>
<feature type="chain" id="PRO_5043042734" evidence="3">
    <location>
        <begin position="18"/>
        <end position="525"/>
    </location>
</feature>
<keyword evidence="3" id="KW-0732">Signal</keyword>
<keyword evidence="2" id="KW-1133">Transmembrane helix</keyword>
<feature type="compositionally biased region" description="Low complexity" evidence="1">
    <location>
        <begin position="446"/>
        <end position="460"/>
    </location>
</feature>
<dbReference type="Proteomes" id="UP001310594">
    <property type="component" value="Unassembled WGS sequence"/>
</dbReference>
<comment type="caution">
    <text evidence="4">The sequence shown here is derived from an EMBL/GenBank/DDBJ whole genome shotgun (WGS) entry which is preliminary data.</text>
</comment>
<feature type="transmembrane region" description="Helical" evidence="2">
    <location>
        <begin position="503"/>
        <end position="524"/>
    </location>
</feature>
<reference evidence="4" key="1">
    <citation type="submission" date="2023-08" db="EMBL/GenBank/DDBJ databases">
        <title>Black Yeasts Isolated from many extreme environments.</title>
        <authorList>
            <person name="Coleine C."/>
            <person name="Stajich J.E."/>
            <person name="Selbmann L."/>
        </authorList>
    </citation>
    <scope>NUCLEOTIDE SEQUENCE</scope>
    <source>
        <strain evidence="4">CCFEE 5810</strain>
    </source>
</reference>
<accession>A0AAN7W989</accession>
<name>A0AAN7W989_9PEZI</name>
<feature type="region of interest" description="Disordered" evidence="1">
    <location>
        <begin position="444"/>
        <end position="471"/>
    </location>
</feature>
<evidence type="ECO:0000256" key="2">
    <source>
        <dbReference type="SAM" id="Phobius"/>
    </source>
</evidence>
<feature type="compositionally biased region" description="Polar residues" evidence="1">
    <location>
        <begin position="461"/>
        <end position="470"/>
    </location>
</feature>
<feature type="signal peptide" evidence="3">
    <location>
        <begin position="1"/>
        <end position="17"/>
    </location>
</feature>
<organism evidence="4 5">
    <name type="scientific">Elasticomyces elasticus</name>
    <dbReference type="NCBI Taxonomy" id="574655"/>
    <lineage>
        <taxon>Eukaryota</taxon>
        <taxon>Fungi</taxon>
        <taxon>Dikarya</taxon>
        <taxon>Ascomycota</taxon>
        <taxon>Pezizomycotina</taxon>
        <taxon>Dothideomycetes</taxon>
        <taxon>Dothideomycetidae</taxon>
        <taxon>Mycosphaerellales</taxon>
        <taxon>Teratosphaeriaceae</taxon>
        <taxon>Elasticomyces</taxon>
    </lineage>
</organism>
<protein>
    <submittedName>
        <fullName evidence="4">Uncharacterized protein</fullName>
    </submittedName>
</protein>
<evidence type="ECO:0000313" key="5">
    <source>
        <dbReference type="Proteomes" id="UP001310594"/>
    </source>
</evidence>
<evidence type="ECO:0000313" key="4">
    <source>
        <dbReference type="EMBL" id="KAK5692672.1"/>
    </source>
</evidence>
<gene>
    <name evidence="4" type="ORF">LTR97_010986</name>
</gene>
<keyword evidence="2" id="KW-0472">Membrane</keyword>
<proteinExistence type="predicted"/>
<feature type="region of interest" description="Disordered" evidence="1">
    <location>
        <begin position="268"/>
        <end position="300"/>
    </location>
</feature>
<sequence length="525" mass="53155">MRTAVLALAGFAIKTLAAETQTLPCVDEPTYQMITGDGPPELANQTQCNPYGTSSYLVGKTSSTSTLSPIVVTETVLATPTVALPTCDAAGKCVFPPSCVVSFPGFISCTGDGSTAAATDWEFASSSTVEARNTTITSTSSAMTPSFTTVIPTNPHDIVLLPNGSPDPQPWTTLFAASSAATTSMSGSLSSGSGPSTISHDTTTVAPPATATQVSAAAGLKSSSASGLFKVETVMGHTFTFNMDPAHNTPMMPWTTLVVSSSVVAASKSDGSSFTSSRPIATRSTTAATPSADATSDPQPWTSIFTADGPRVGPGFLGHNPAGNHAKRQVNAISILNEALSAMESAMPYLTTTTTVQTNTFTVLANTTLPCSTSAPNAGSGYPASSTANASGIIITDPLRPGWSSTISSLSTLNPHINNTSIDSGTYLNMSTFVATQSSTSQNLASTTDSSASRSTVTSTKVVQPSTTETDASKTDMLGFTAAATSNIGNTSSGALAFAEIPGFGNVVGAGVAMAGLCFGAVLLL</sequence>
<evidence type="ECO:0000256" key="3">
    <source>
        <dbReference type="SAM" id="SignalP"/>
    </source>
</evidence>
<dbReference type="AlphaFoldDB" id="A0AAN7W989"/>
<feature type="compositionally biased region" description="Low complexity" evidence="1">
    <location>
        <begin position="268"/>
        <end position="297"/>
    </location>
</feature>